<dbReference type="PANTHER" id="PTHR12161:SF5">
    <property type="entry name" value="IST1 HOMOLOG"/>
    <property type="match status" value="1"/>
</dbReference>
<dbReference type="EMBL" id="CAJOBC010001575">
    <property type="protein sequence ID" value="CAF3686181.1"/>
    <property type="molecule type" value="Genomic_DNA"/>
</dbReference>
<dbReference type="AlphaFoldDB" id="A0A813ZTZ0"/>
<dbReference type="Proteomes" id="UP000677228">
    <property type="component" value="Unassembled WGS sequence"/>
</dbReference>
<dbReference type="OrthoDB" id="29853at2759"/>
<evidence type="ECO:0000313" key="11">
    <source>
        <dbReference type="Proteomes" id="UP000663829"/>
    </source>
</evidence>
<keyword evidence="11" id="KW-1185">Reference proteome</keyword>
<proteinExistence type="inferred from homology"/>
<comment type="function">
    <text evidence="4">ESCRT-III-like protein involved in cytokinesis, nuclear envelope reassembly and endosomal tubulation. Is required for efficient abscission during cytokinesis. Involved in recruiting VPS4A and/or VPS4B to the midbody of dividing cells. During late anaphase, involved in nuclear envelope reassembly and mitotic spindle disassembly together with the ESCRT-III complex: IST1 acts by mediating the recruitment of SPAST to the nuclear membrane, leading to microtubule severing. Recruited to the reforming nuclear envelope (NE) during anaphase by LEMD2. Regulates early endosomal tubulation together with the ESCRT-III complex by mediating the recruitment of SPAST.</text>
</comment>
<accession>A0A813ZTZ0</accession>
<evidence type="ECO:0000256" key="5">
    <source>
        <dbReference type="ARBA" id="ARBA00046920"/>
    </source>
</evidence>
<gene>
    <name evidence="8" type="ORF">GPM918_LOCUS8797</name>
    <name evidence="7" type="ORF">OVA965_LOCUS2030</name>
    <name evidence="10" type="ORF">SRO942_LOCUS8799</name>
    <name evidence="9" type="ORF">TMI583_LOCUS2030</name>
</gene>
<dbReference type="EMBL" id="CAJNOQ010001575">
    <property type="protein sequence ID" value="CAF0904120.1"/>
    <property type="molecule type" value="Genomic_DNA"/>
</dbReference>
<evidence type="ECO:0000313" key="10">
    <source>
        <dbReference type="EMBL" id="CAF3686181.1"/>
    </source>
</evidence>
<dbReference type="Proteomes" id="UP000681722">
    <property type="component" value="Unassembled WGS sequence"/>
</dbReference>
<dbReference type="InterPro" id="IPR042277">
    <property type="entry name" value="IST1-like"/>
</dbReference>
<feature type="region of interest" description="Disordered" evidence="6">
    <location>
        <begin position="255"/>
        <end position="378"/>
    </location>
</feature>
<dbReference type="PANTHER" id="PTHR12161">
    <property type="entry name" value="IST1 FAMILY MEMBER"/>
    <property type="match status" value="1"/>
</dbReference>
<evidence type="ECO:0000313" key="7">
    <source>
        <dbReference type="EMBL" id="CAF0751324.1"/>
    </source>
</evidence>
<comment type="caution">
    <text evidence="8">The sequence shown here is derived from an EMBL/GenBank/DDBJ whole genome shotgun (WGS) entry which is preliminary data.</text>
</comment>
<evidence type="ECO:0000313" key="8">
    <source>
        <dbReference type="EMBL" id="CAF0904120.1"/>
    </source>
</evidence>
<comment type="subunit">
    <text evidence="5">Interacts with CHMP1A, CHMP1B, VPS4A and VTA1. Interacts with SPAST, STAMBP, and USP8. May interact with VPS37B. May associate with the ESCRT-I complex. Interacts with MITD1, in competition with VSP4. Interacts with SPART (via MIT domain); leading to the recruitment of SPART to midbodies. Interacts with SPAST.</text>
</comment>
<evidence type="ECO:0000256" key="3">
    <source>
        <dbReference type="ARBA" id="ARBA00032374"/>
    </source>
</evidence>
<evidence type="ECO:0000256" key="1">
    <source>
        <dbReference type="ARBA" id="ARBA00005536"/>
    </source>
</evidence>
<dbReference type="EMBL" id="CAJNOK010000413">
    <property type="protein sequence ID" value="CAF0751324.1"/>
    <property type="molecule type" value="Genomic_DNA"/>
</dbReference>
<dbReference type="Pfam" id="PF03398">
    <property type="entry name" value="Ist1"/>
    <property type="match status" value="1"/>
</dbReference>
<feature type="compositionally biased region" description="Polar residues" evidence="6">
    <location>
        <begin position="355"/>
        <end position="371"/>
    </location>
</feature>
<evidence type="ECO:0000256" key="4">
    <source>
        <dbReference type="ARBA" id="ARBA00046124"/>
    </source>
</evidence>
<comment type="similarity">
    <text evidence="1">Belongs to the IST1 family.</text>
</comment>
<evidence type="ECO:0000313" key="9">
    <source>
        <dbReference type="EMBL" id="CAF3530115.1"/>
    </source>
</evidence>
<dbReference type="InterPro" id="IPR005061">
    <property type="entry name" value="Ist1"/>
</dbReference>
<feature type="compositionally biased region" description="Gly residues" evidence="6">
    <location>
        <begin position="274"/>
        <end position="283"/>
    </location>
</feature>
<reference evidence="8" key="1">
    <citation type="submission" date="2021-02" db="EMBL/GenBank/DDBJ databases">
        <authorList>
            <person name="Nowell W R."/>
        </authorList>
    </citation>
    <scope>NUCLEOTIDE SEQUENCE</scope>
</reference>
<organism evidence="8 11">
    <name type="scientific">Didymodactylos carnosus</name>
    <dbReference type="NCBI Taxonomy" id="1234261"/>
    <lineage>
        <taxon>Eukaryota</taxon>
        <taxon>Metazoa</taxon>
        <taxon>Spiralia</taxon>
        <taxon>Gnathifera</taxon>
        <taxon>Rotifera</taxon>
        <taxon>Eurotatoria</taxon>
        <taxon>Bdelloidea</taxon>
        <taxon>Philodinida</taxon>
        <taxon>Philodinidae</taxon>
        <taxon>Didymodactylos</taxon>
    </lineage>
</organism>
<evidence type="ECO:0000256" key="6">
    <source>
        <dbReference type="SAM" id="MobiDB-lite"/>
    </source>
</evidence>
<protein>
    <recommendedName>
        <fullName evidence="2">IST1 homolog</fullName>
    </recommendedName>
    <alternativeName>
        <fullName evidence="3">Charged multivesicular body protein 8</fullName>
    </alternativeName>
</protein>
<dbReference type="Proteomes" id="UP000663829">
    <property type="component" value="Unassembled WGS sequence"/>
</dbReference>
<evidence type="ECO:0000256" key="2">
    <source>
        <dbReference type="ARBA" id="ARBA00014513"/>
    </source>
</evidence>
<sequence>MAGVIDAKQRNLSPGSSSRDDRFTHFGNLGLVRGALESIATCQIAGYQGTQAKKVTSEVVTRDLKTVMQIARSRLDVREKKKTEQIAKERAGVAELVRINKVPRARIATEHIVREDYKIEAMEKIDAYIDILLMRIGLIKDRPKSGSIDPAVEKPLANILWASPFLQQDIPELAQITAIFKRHFTPEYVSMCEMNKIDVVDVDLVRCLSCDIIPKLLIEKYLIEITRSHNVAFEPDPIVMAQDEFWAIGQRYVQQPPPSDEKKYPPPPNDGSSFSGGGSGITGGLVFPNIPQSTPSAPQSHPPPPPSSQYPNINFGQPPPPINSSSGGAMYPPSNMMPGFGYQNQKYNDAPVVNNFPQIPSNDSSNTTGQSDDPGFDDLARRFEELKKRK</sequence>
<dbReference type="Proteomes" id="UP000682733">
    <property type="component" value="Unassembled WGS sequence"/>
</dbReference>
<dbReference type="Gene3D" id="1.20.1260.60">
    <property type="entry name" value="Vacuolar protein sorting-associated protein Ist1"/>
    <property type="match status" value="1"/>
</dbReference>
<name>A0A813ZTZ0_9BILA</name>
<dbReference type="EMBL" id="CAJOBA010000413">
    <property type="protein sequence ID" value="CAF3530115.1"/>
    <property type="molecule type" value="Genomic_DNA"/>
</dbReference>
<dbReference type="GO" id="GO:0015031">
    <property type="term" value="P:protein transport"/>
    <property type="evidence" value="ECO:0007669"/>
    <property type="project" value="InterPro"/>
</dbReference>